<keyword evidence="3" id="KW-1185">Reference proteome</keyword>
<evidence type="ECO:0000313" key="3">
    <source>
        <dbReference type="Proteomes" id="UP001501447"/>
    </source>
</evidence>
<reference evidence="3" key="1">
    <citation type="journal article" date="2019" name="Int. J. Syst. Evol. Microbiol.">
        <title>The Global Catalogue of Microorganisms (GCM) 10K type strain sequencing project: providing services to taxonomists for standard genome sequencing and annotation.</title>
        <authorList>
            <consortium name="The Broad Institute Genomics Platform"/>
            <consortium name="The Broad Institute Genome Sequencing Center for Infectious Disease"/>
            <person name="Wu L."/>
            <person name="Ma J."/>
        </authorList>
    </citation>
    <scope>NUCLEOTIDE SEQUENCE [LARGE SCALE GENOMIC DNA]</scope>
    <source>
        <strain evidence="3">JCM 16373</strain>
    </source>
</reference>
<dbReference type="EMBL" id="BAAARJ010000018">
    <property type="protein sequence ID" value="GAA2629243.1"/>
    <property type="molecule type" value="Genomic_DNA"/>
</dbReference>
<dbReference type="Proteomes" id="UP001501447">
    <property type="component" value="Unassembled WGS sequence"/>
</dbReference>
<dbReference type="RefSeq" id="WP_344568779.1">
    <property type="nucleotide sequence ID" value="NZ_BAAARJ010000018.1"/>
</dbReference>
<gene>
    <name evidence="2" type="ORF">GCM10009863_50640</name>
</gene>
<proteinExistence type="predicted"/>
<feature type="region of interest" description="Disordered" evidence="1">
    <location>
        <begin position="40"/>
        <end position="70"/>
    </location>
</feature>
<accession>A0ABP6CYP9</accession>
<protein>
    <submittedName>
        <fullName evidence="2">Uncharacterized protein</fullName>
    </submittedName>
</protein>
<organism evidence="2 3">
    <name type="scientific">Streptomyces axinellae</name>
    <dbReference type="NCBI Taxonomy" id="552788"/>
    <lineage>
        <taxon>Bacteria</taxon>
        <taxon>Bacillati</taxon>
        <taxon>Actinomycetota</taxon>
        <taxon>Actinomycetes</taxon>
        <taxon>Kitasatosporales</taxon>
        <taxon>Streptomycetaceae</taxon>
        <taxon>Streptomyces</taxon>
    </lineage>
</organism>
<comment type="caution">
    <text evidence="2">The sequence shown here is derived from an EMBL/GenBank/DDBJ whole genome shotgun (WGS) entry which is preliminary data.</text>
</comment>
<evidence type="ECO:0000313" key="2">
    <source>
        <dbReference type="EMBL" id="GAA2629243.1"/>
    </source>
</evidence>
<name>A0ABP6CYP9_9ACTN</name>
<sequence>MDIDAALTLARTAAASAAGGAATAAGQSAWESLLSLARRATGRGAEGQRDPGGQGAGAAGELTPVDPGDADQVRVLTGRLADRARADEEFAAQLRVWAEQHAPALRAEHSEVHNTVGGSAQVTGHVIQAGDIHGGINLG</sequence>
<evidence type="ECO:0000256" key="1">
    <source>
        <dbReference type="SAM" id="MobiDB-lite"/>
    </source>
</evidence>